<dbReference type="GO" id="GO:0032299">
    <property type="term" value="C:ribonuclease H2 complex"/>
    <property type="evidence" value="ECO:0007669"/>
    <property type="project" value="InterPro"/>
</dbReference>
<reference evidence="9" key="1">
    <citation type="submission" date="2021-03" db="EMBL/GenBank/DDBJ databases">
        <title>Comparative genomics and phylogenomic investigation of the class Geoglossomycetes provide insights into ecological specialization and systematics.</title>
        <authorList>
            <person name="Melie T."/>
            <person name="Pirro S."/>
            <person name="Miller A.N."/>
            <person name="Quandt A."/>
        </authorList>
    </citation>
    <scope>NUCLEOTIDE SEQUENCE</scope>
    <source>
        <strain evidence="9">CAQ_001_2017</strain>
    </source>
</reference>
<dbReference type="GO" id="GO:0005654">
    <property type="term" value="C:nucleoplasm"/>
    <property type="evidence" value="ECO:0007669"/>
    <property type="project" value="TreeGrafter"/>
</dbReference>
<evidence type="ECO:0000256" key="3">
    <source>
        <dbReference type="ARBA" id="ARBA00023242"/>
    </source>
</evidence>
<evidence type="ECO:0000256" key="1">
    <source>
        <dbReference type="ARBA" id="ARBA00004123"/>
    </source>
</evidence>
<feature type="region of interest" description="Disordered" evidence="6">
    <location>
        <begin position="85"/>
        <end position="134"/>
    </location>
</feature>
<evidence type="ECO:0000256" key="2">
    <source>
        <dbReference type="ARBA" id="ARBA00019062"/>
    </source>
</evidence>
<dbReference type="GO" id="GO:0006401">
    <property type="term" value="P:RNA catabolic process"/>
    <property type="evidence" value="ECO:0007669"/>
    <property type="project" value="TreeGrafter"/>
</dbReference>
<accession>A0A9P8L8B2</accession>
<feature type="compositionally biased region" description="Pro residues" evidence="6">
    <location>
        <begin position="321"/>
        <end position="330"/>
    </location>
</feature>
<evidence type="ECO:0000259" key="7">
    <source>
        <dbReference type="Pfam" id="PF09468"/>
    </source>
</evidence>
<feature type="region of interest" description="Disordered" evidence="6">
    <location>
        <begin position="398"/>
        <end position="431"/>
    </location>
</feature>
<dbReference type="EMBL" id="JAGHQM010001203">
    <property type="protein sequence ID" value="KAH0556160.1"/>
    <property type="molecule type" value="Genomic_DNA"/>
</dbReference>
<feature type="domain" description="Ribonuclease H2 subunit B wHTH" evidence="7">
    <location>
        <begin position="155"/>
        <end position="358"/>
    </location>
</feature>
<dbReference type="Proteomes" id="UP000750711">
    <property type="component" value="Unassembled WGS sequence"/>
</dbReference>
<dbReference type="Gene3D" id="1.10.20.120">
    <property type="match status" value="1"/>
</dbReference>
<proteinExistence type="predicted"/>
<comment type="caution">
    <text evidence="9">The sequence shown here is derived from an EMBL/GenBank/DDBJ whole genome shotgun (WGS) entry which is preliminary data.</text>
</comment>
<feature type="compositionally biased region" description="Basic and acidic residues" evidence="6">
    <location>
        <begin position="422"/>
        <end position="431"/>
    </location>
</feature>
<keyword evidence="10" id="KW-1185">Reference proteome</keyword>
<dbReference type="AlphaFoldDB" id="A0A9P8L8B2"/>
<dbReference type="InterPro" id="IPR040456">
    <property type="entry name" value="RNase_H2_suB"/>
</dbReference>
<feature type="region of interest" description="Disordered" evidence="6">
    <location>
        <begin position="277"/>
        <end position="331"/>
    </location>
</feature>
<feature type="compositionally biased region" description="Polar residues" evidence="6">
    <location>
        <begin position="107"/>
        <end position="117"/>
    </location>
</feature>
<name>A0A9P8L8B2_9PEZI</name>
<dbReference type="Pfam" id="PF17745">
    <property type="entry name" value="Ydr279_N"/>
    <property type="match status" value="1"/>
</dbReference>
<evidence type="ECO:0000313" key="10">
    <source>
        <dbReference type="Proteomes" id="UP000750711"/>
    </source>
</evidence>
<feature type="compositionally biased region" description="Polar residues" evidence="6">
    <location>
        <begin position="289"/>
        <end position="298"/>
    </location>
</feature>
<feature type="region of interest" description="Disordered" evidence="6">
    <location>
        <begin position="1"/>
        <end position="60"/>
    </location>
</feature>
<comment type="function">
    <text evidence="4">Non catalytic subunit of RNase H2, an endonuclease that specifically degrades the RNA of RNA:DNA hybrids. Participates in DNA replication, possibly by mediating the removal of lagging-strand Okazaki fragment RNA primers during DNA replication. Mediates the excision of single ribonucleotides from DNA:RNA duplexes.</text>
</comment>
<keyword evidence="3" id="KW-0539">Nucleus</keyword>
<dbReference type="PANTHER" id="PTHR13383">
    <property type="entry name" value="RIBONUCLEASE H2 SUBUNIT B"/>
    <property type="match status" value="1"/>
</dbReference>
<protein>
    <recommendedName>
        <fullName evidence="2">Ribonuclease H2 subunit B</fullName>
    </recommendedName>
    <alternativeName>
        <fullName evidence="5">Ribonuclease HI subunit B</fullName>
    </alternativeName>
</protein>
<sequence>MRKTRSSKASRPSAEDSSISTSSIPPPESDENPPKLFILPKETSPEARIVTLPNPRNSAPTRYYFCPERGVYEFTKIAAPKGSPRSWLLAPPQAQPPAKKAIDAAASSEQSGSSTGPGSDAPAETRPSEHGSILSKGYTTRSADLFVATPLDPLFLIVPALAPAPGSESSSGHLFLSDDDHFDALASTSRHYGIMLQNPRLRAAFKARMGVVCDTVDAGGDCMYRLSVEKLMRELLRKASEVVDSGLPMSLEERFVGKVLEAPAVCVKREENLAVAGPLEQEDGIPQDTIKTQTPATESRTDSQASTTSTVTTATDITEPCTPPGAPPSSAPASIVRLLRLRTALAYITTTYTPAHLALFPQPSLIDFTPLTEHLTHLASLREEAFESRSFGNFSRKRALDGDEESEELRAEKKRKKEEEEEKKKRAGESRAIKGLRKVDVRGMKKLSDFFGRT</sequence>
<evidence type="ECO:0000259" key="8">
    <source>
        <dbReference type="Pfam" id="PF17745"/>
    </source>
</evidence>
<organism evidence="9 10">
    <name type="scientific">Trichoglossum hirsutum</name>
    <dbReference type="NCBI Taxonomy" id="265104"/>
    <lineage>
        <taxon>Eukaryota</taxon>
        <taxon>Fungi</taxon>
        <taxon>Dikarya</taxon>
        <taxon>Ascomycota</taxon>
        <taxon>Pezizomycotina</taxon>
        <taxon>Geoglossomycetes</taxon>
        <taxon>Geoglossales</taxon>
        <taxon>Geoglossaceae</taxon>
        <taxon>Trichoglossum</taxon>
    </lineage>
</organism>
<feature type="compositionally biased region" description="Low complexity" evidence="6">
    <location>
        <begin position="90"/>
        <end position="106"/>
    </location>
</feature>
<comment type="subcellular location">
    <subcellularLocation>
        <location evidence="1">Nucleus</location>
    </subcellularLocation>
</comment>
<evidence type="ECO:0000256" key="6">
    <source>
        <dbReference type="SAM" id="MobiDB-lite"/>
    </source>
</evidence>
<evidence type="ECO:0000313" key="9">
    <source>
        <dbReference type="EMBL" id="KAH0556160.1"/>
    </source>
</evidence>
<feature type="compositionally biased region" description="Low complexity" evidence="6">
    <location>
        <begin position="302"/>
        <end position="318"/>
    </location>
</feature>
<dbReference type="InterPro" id="IPR019024">
    <property type="entry name" value="RNase_H2_suB_wHTH"/>
</dbReference>
<gene>
    <name evidence="9" type="ORF">GP486_005908</name>
</gene>
<dbReference type="InterPro" id="IPR041195">
    <property type="entry name" value="Rnh202_N"/>
</dbReference>
<dbReference type="CDD" id="cd09270">
    <property type="entry name" value="RNase_H2-B"/>
    <property type="match status" value="1"/>
</dbReference>
<evidence type="ECO:0000256" key="5">
    <source>
        <dbReference type="ARBA" id="ARBA00033464"/>
    </source>
</evidence>
<dbReference type="Pfam" id="PF09468">
    <property type="entry name" value="RNase_H2-Ydr279"/>
    <property type="match status" value="1"/>
</dbReference>
<feature type="domain" description="Rnh202 triple barrel" evidence="8">
    <location>
        <begin position="38"/>
        <end position="152"/>
    </location>
</feature>
<evidence type="ECO:0000256" key="4">
    <source>
        <dbReference type="ARBA" id="ARBA00024778"/>
    </source>
</evidence>
<dbReference type="PANTHER" id="PTHR13383:SF11">
    <property type="entry name" value="RIBONUCLEASE H2 SUBUNIT B"/>
    <property type="match status" value="1"/>
</dbReference>